<dbReference type="PANTHER" id="PTHR47150:SF6">
    <property type="entry name" value="OS01G0872900 PROTEIN"/>
    <property type="match status" value="1"/>
</dbReference>
<sequence>MDGRATTSQKRTSSGNKDISVLEARFVIVRGPARWWRKDTLWNIMIASVILHNMIIEDERDEDFEYEQEGGEMLAEEDYQQRDPLVMQEFLVIHGQIEDRQTHEQLRNDFIEHLWMLHGAN</sequence>
<accession>A0A0A9DFV8</accession>
<name>A0A0A9DFV8_ARUDO</name>
<reference evidence="1" key="2">
    <citation type="journal article" date="2015" name="Data Brief">
        <title>Shoot transcriptome of the giant reed, Arundo donax.</title>
        <authorList>
            <person name="Barrero R.A."/>
            <person name="Guerrero F.D."/>
            <person name="Moolhuijzen P."/>
            <person name="Goolsby J.A."/>
            <person name="Tidwell J."/>
            <person name="Bellgard S.E."/>
            <person name="Bellgard M.I."/>
        </authorList>
    </citation>
    <scope>NUCLEOTIDE SEQUENCE</scope>
    <source>
        <tissue evidence="1">Shoot tissue taken approximately 20 cm above the soil surface</tissue>
    </source>
</reference>
<dbReference type="EMBL" id="GBRH01211179">
    <property type="protein sequence ID" value="JAD86716.1"/>
    <property type="molecule type" value="Transcribed_RNA"/>
</dbReference>
<evidence type="ECO:0000313" key="1">
    <source>
        <dbReference type="EMBL" id="JAD86716.1"/>
    </source>
</evidence>
<proteinExistence type="predicted"/>
<reference evidence="1" key="1">
    <citation type="submission" date="2014-09" db="EMBL/GenBank/DDBJ databases">
        <authorList>
            <person name="Magalhaes I.L.F."/>
            <person name="Oliveira U."/>
            <person name="Santos F.R."/>
            <person name="Vidigal T.H.D.A."/>
            <person name="Brescovit A.D."/>
            <person name="Santos A.J."/>
        </authorList>
    </citation>
    <scope>NUCLEOTIDE SEQUENCE</scope>
    <source>
        <tissue evidence="1">Shoot tissue taken approximately 20 cm above the soil surface</tissue>
    </source>
</reference>
<dbReference type="Pfam" id="PF04827">
    <property type="entry name" value="Plant_tran"/>
    <property type="match status" value="1"/>
</dbReference>
<organism evidence="1">
    <name type="scientific">Arundo donax</name>
    <name type="common">Giant reed</name>
    <name type="synonym">Donax arundinaceus</name>
    <dbReference type="NCBI Taxonomy" id="35708"/>
    <lineage>
        <taxon>Eukaryota</taxon>
        <taxon>Viridiplantae</taxon>
        <taxon>Streptophyta</taxon>
        <taxon>Embryophyta</taxon>
        <taxon>Tracheophyta</taxon>
        <taxon>Spermatophyta</taxon>
        <taxon>Magnoliopsida</taxon>
        <taxon>Liliopsida</taxon>
        <taxon>Poales</taxon>
        <taxon>Poaceae</taxon>
        <taxon>PACMAD clade</taxon>
        <taxon>Arundinoideae</taxon>
        <taxon>Arundineae</taxon>
        <taxon>Arundo</taxon>
    </lineage>
</organism>
<dbReference type="AlphaFoldDB" id="A0A0A9DFV8"/>
<dbReference type="InterPro" id="IPR006912">
    <property type="entry name" value="Harbinger_derived_prot"/>
</dbReference>
<protein>
    <submittedName>
        <fullName evidence="1">Uncharacterized protein</fullName>
    </submittedName>
</protein>
<dbReference type="PANTHER" id="PTHR47150">
    <property type="entry name" value="OS12G0169200 PROTEIN"/>
    <property type="match status" value="1"/>
</dbReference>